<evidence type="ECO:0000256" key="3">
    <source>
        <dbReference type="ARBA" id="ARBA00022692"/>
    </source>
</evidence>
<dbReference type="HOGENOM" id="CLU_053152_3_2_9"/>
<evidence type="ECO:0000313" key="9">
    <source>
        <dbReference type="Proteomes" id="UP000001572"/>
    </source>
</evidence>
<dbReference type="RefSeq" id="WP_012062887.1">
    <property type="nucleotide sequence ID" value="NC_009633.1"/>
</dbReference>
<feature type="domain" description="RDD" evidence="7">
    <location>
        <begin position="5"/>
        <end position="120"/>
    </location>
</feature>
<sequence>MHISSPLKRFIGNLLDNALFGIIVMFFFMMAAAINSEALVAISFFAAWGIQLYFWSKGTSLGKNVMGMKVVNKYTQEPVGLGLMIIRETIGKFLSGLIFSLGYIWILIDSDHQGWHDKFIQSIVVDW</sequence>
<evidence type="ECO:0000256" key="1">
    <source>
        <dbReference type="ARBA" id="ARBA00004651"/>
    </source>
</evidence>
<evidence type="ECO:0000313" key="8">
    <source>
        <dbReference type="EMBL" id="ABR47849.1"/>
    </source>
</evidence>
<keyword evidence="9" id="KW-1185">Reference proteome</keyword>
<name>A6TNT1_ALKMQ</name>
<dbReference type="eggNOG" id="COG1714">
    <property type="taxonomic scope" value="Bacteria"/>
</dbReference>
<evidence type="ECO:0000256" key="4">
    <source>
        <dbReference type="ARBA" id="ARBA00022989"/>
    </source>
</evidence>
<feature type="transmembrane region" description="Helical" evidence="6">
    <location>
        <begin position="38"/>
        <end position="56"/>
    </location>
</feature>
<dbReference type="PANTHER" id="PTHR36115:SF4">
    <property type="entry name" value="MEMBRANE PROTEIN"/>
    <property type="match status" value="1"/>
</dbReference>
<dbReference type="InterPro" id="IPR051791">
    <property type="entry name" value="Pra-immunoreactive"/>
</dbReference>
<organism evidence="8 9">
    <name type="scientific">Alkaliphilus metalliredigens (strain QYMF)</name>
    <dbReference type="NCBI Taxonomy" id="293826"/>
    <lineage>
        <taxon>Bacteria</taxon>
        <taxon>Bacillati</taxon>
        <taxon>Bacillota</taxon>
        <taxon>Clostridia</taxon>
        <taxon>Peptostreptococcales</taxon>
        <taxon>Natronincolaceae</taxon>
        <taxon>Alkaliphilus</taxon>
    </lineage>
</organism>
<dbReference type="PANTHER" id="PTHR36115">
    <property type="entry name" value="PROLINE-RICH ANTIGEN HOMOLOG-RELATED"/>
    <property type="match status" value="1"/>
</dbReference>
<keyword evidence="3 6" id="KW-0812">Transmembrane</keyword>
<protein>
    <submittedName>
        <fullName evidence="8">RDD domain containing protein</fullName>
    </submittedName>
</protein>
<reference evidence="9" key="1">
    <citation type="journal article" date="2016" name="Genome Announc.">
        <title>Complete genome sequence of Alkaliphilus metalliredigens strain QYMF, an alkaliphilic and metal-reducing bacterium isolated from borax-contaminated leachate ponds.</title>
        <authorList>
            <person name="Hwang C."/>
            <person name="Copeland A."/>
            <person name="Lucas S."/>
            <person name="Lapidus A."/>
            <person name="Barry K."/>
            <person name="Detter J.C."/>
            <person name="Glavina Del Rio T."/>
            <person name="Hammon N."/>
            <person name="Israni S."/>
            <person name="Dalin E."/>
            <person name="Tice H."/>
            <person name="Pitluck S."/>
            <person name="Chertkov O."/>
            <person name="Brettin T."/>
            <person name="Bruce D."/>
            <person name="Han C."/>
            <person name="Schmutz J."/>
            <person name="Larimer F."/>
            <person name="Land M.L."/>
            <person name="Hauser L."/>
            <person name="Kyrpides N."/>
            <person name="Mikhailova N."/>
            <person name="Ye Q."/>
            <person name="Zhou J."/>
            <person name="Richardson P."/>
            <person name="Fields M.W."/>
        </authorList>
    </citation>
    <scope>NUCLEOTIDE SEQUENCE [LARGE SCALE GENOMIC DNA]</scope>
    <source>
        <strain evidence="9">QYMF</strain>
    </source>
</reference>
<evidence type="ECO:0000259" key="7">
    <source>
        <dbReference type="Pfam" id="PF06271"/>
    </source>
</evidence>
<feature type="transmembrane region" description="Helical" evidence="6">
    <location>
        <begin position="12"/>
        <end position="32"/>
    </location>
</feature>
<evidence type="ECO:0000256" key="2">
    <source>
        <dbReference type="ARBA" id="ARBA00022475"/>
    </source>
</evidence>
<comment type="subcellular location">
    <subcellularLocation>
        <location evidence="1">Cell membrane</location>
        <topology evidence="1">Multi-pass membrane protein</topology>
    </subcellularLocation>
</comment>
<feature type="transmembrane region" description="Helical" evidence="6">
    <location>
        <begin position="90"/>
        <end position="108"/>
    </location>
</feature>
<dbReference type="AlphaFoldDB" id="A6TNT1"/>
<dbReference type="Pfam" id="PF06271">
    <property type="entry name" value="RDD"/>
    <property type="match status" value="1"/>
</dbReference>
<dbReference type="InterPro" id="IPR010432">
    <property type="entry name" value="RDD"/>
</dbReference>
<dbReference type="KEGG" id="amt:Amet_1672"/>
<keyword evidence="5 6" id="KW-0472">Membrane</keyword>
<dbReference type="Proteomes" id="UP000001572">
    <property type="component" value="Chromosome"/>
</dbReference>
<dbReference type="STRING" id="293826.Amet_1672"/>
<gene>
    <name evidence="8" type="ordered locus">Amet_1672</name>
</gene>
<proteinExistence type="predicted"/>
<keyword evidence="2" id="KW-1003">Cell membrane</keyword>
<evidence type="ECO:0000256" key="5">
    <source>
        <dbReference type="ARBA" id="ARBA00023136"/>
    </source>
</evidence>
<accession>A6TNT1</accession>
<evidence type="ECO:0000256" key="6">
    <source>
        <dbReference type="SAM" id="Phobius"/>
    </source>
</evidence>
<dbReference type="EMBL" id="CP000724">
    <property type="protein sequence ID" value="ABR47849.1"/>
    <property type="molecule type" value="Genomic_DNA"/>
</dbReference>
<dbReference type="OrthoDB" id="9793824at2"/>
<keyword evidence="4 6" id="KW-1133">Transmembrane helix</keyword>
<dbReference type="GO" id="GO:0005886">
    <property type="term" value="C:plasma membrane"/>
    <property type="evidence" value="ECO:0007669"/>
    <property type="project" value="UniProtKB-SubCell"/>
</dbReference>